<accession>A0A7J0BHH4</accession>
<evidence type="ECO:0000259" key="2">
    <source>
        <dbReference type="Pfam" id="PF01408"/>
    </source>
</evidence>
<dbReference type="EMBL" id="BLVO01000012">
    <property type="protein sequence ID" value="GFM32534.1"/>
    <property type="molecule type" value="Genomic_DNA"/>
</dbReference>
<evidence type="ECO:0000313" key="5">
    <source>
        <dbReference type="Proteomes" id="UP000503840"/>
    </source>
</evidence>
<dbReference type="InterPro" id="IPR036291">
    <property type="entry name" value="NAD(P)-bd_dom_sf"/>
</dbReference>
<evidence type="ECO:0000259" key="3">
    <source>
        <dbReference type="Pfam" id="PF22725"/>
    </source>
</evidence>
<proteinExistence type="predicted"/>
<dbReference type="Pfam" id="PF01408">
    <property type="entry name" value="GFO_IDH_MocA"/>
    <property type="match status" value="1"/>
</dbReference>
<dbReference type="Pfam" id="PF22725">
    <property type="entry name" value="GFO_IDH_MocA_C3"/>
    <property type="match status" value="1"/>
</dbReference>
<reference evidence="4 5" key="1">
    <citation type="submission" date="2020-05" db="EMBL/GenBank/DDBJ databases">
        <title>Draft genome sequence of Desulfovibrio sp. strain HN2T.</title>
        <authorList>
            <person name="Ueno A."/>
            <person name="Tamazawa S."/>
            <person name="Tamamura S."/>
            <person name="Murakami T."/>
            <person name="Kiyama T."/>
            <person name="Inomata H."/>
            <person name="Amano Y."/>
            <person name="Miyakawa K."/>
            <person name="Tamaki H."/>
            <person name="Naganuma T."/>
            <person name="Kaneko K."/>
        </authorList>
    </citation>
    <scope>NUCLEOTIDE SEQUENCE [LARGE SCALE GENOMIC DNA]</scope>
    <source>
        <strain evidence="4 5">HN2</strain>
    </source>
</reference>
<dbReference type="InterPro" id="IPR055170">
    <property type="entry name" value="GFO_IDH_MocA-like_dom"/>
</dbReference>
<dbReference type="GO" id="GO:0016491">
    <property type="term" value="F:oxidoreductase activity"/>
    <property type="evidence" value="ECO:0007669"/>
    <property type="project" value="UniProtKB-KW"/>
</dbReference>
<dbReference type="Proteomes" id="UP000503840">
    <property type="component" value="Unassembled WGS sequence"/>
</dbReference>
<feature type="domain" description="GFO/IDH/MocA-like oxidoreductase" evidence="3">
    <location>
        <begin position="132"/>
        <end position="254"/>
    </location>
</feature>
<organism evidence="4 5">
    <name type="scientific">Desulfovibrio subterraneus</name>
    <dbReference type="NCBI Taxonomy" id="2718620"/>
    <lineage>
        <taxon>Bacteria</taxon>
        <taxon>Pseudomonadati</taxon>
        <taxon>Thermodesulfobacteriota</taxon>
        <taxon>Desulfovibrionia</taxon>
        <taxon>Desulfovibrionales</taxon>
        <taxon>Desulfovibrionaceae</taxon>
        <taxon>Desulfovibrio</taxon>
    </lineage>
</organism>
<comment type="caution">
    <text evidence="4">The sequence shown here is derived from an EMBL/GenBank/DDBJ whole genome shotgun (WGS) entry which is preliminary data.</text>
</comment>
<keyword evidence="5" id="KW-1185">Reference proteome</keyword>
<keyword evidence="1" id="KW-0560">Oxidoreductase</keyword>
<evidence type="ECO:0000313" key="4">
    <source>
        <dbReference type="EMBL" id="GFM32534.1"/>
    </source>
</evidence>
<sequence length="337" mass="37138">MKTLGVGIIGLGIGRAHAAAFAANRHCELRVLCDFSAEKLQEAATAFPAARLTDDARSVLDDPAVDIVVVASHDDDHHRQVVAALEGGKHVLAEKPLCLHEAEARDIYAMLAKHPGLRLTSNLSLRTCPRFAVVRDRVRSGSMGQLYSMDGEYLWGRKHKLTNGWRTDMPFYSIIHGAAVHMVDLIMWIRGDRPVEVHAWGNRICTQDSALRANDFAVLTMRFDDGCIARVAANGGCVHPHFHALTVFGTDMTFRHTPGGAEWVMRRNGEEEAVPCTEAYPAREERPLLVDSFVQAIVAPGSPMLVGEADVFDVMSVCYAAEESMRTGRATTIRYFD</sequence>
<dbReference type="Gene3D" id="3.40.50.720">
    <property type="entry name" value="NAD(P)-binding Rossmann-like Domain"/>
    <property type="match status" value="1"/>
</dbReference>
<dbReference type="SUPFAM" id="SSF51735">
    <property type="entry name" value="NAD(P)-binding Rossmann-fold domains"/>
    <property type="match status" value="1"/>
</dbReference>
<dbReference type="InterPro" id="IPR000683">
    <property type="entry name" value="Gfo/Idh/MocA-like_OxRdtase_N"/>
</dbReference>
<evidence type="ECO:0000256" key="1">
    <source>
        <dbReference type="ARBA" id="ARBA00023002"/>
    </source>
</evidence>
<name>A0A7J0BHH4_9BACT</name>
<feature type="domain" description="Gfo/Idh/MocA-like oxidoreductase N-terminal" evidence="2">
    <location>
        <begin position="5"/>
        <end position="114"/>
    </location>
</feature>
<dbReference type="PANTHER" id="PTHR43818">
    <property type="entry name" value="BCDNA.GH03377"/>
    <property type="match status" value="1"/>
</dbReference>
<dbReference type="InterPro" id="IPR050463">
    <property type="entry name" value="Gfo/Idh/MocA_oxidrdct_glycsds"/>
</dbReference>
<dbReference type="SUPFAM" id="SSF55347">
    <property type="entry name" value="Glyceraldehyde-3-phosphate dehydrogenase-like, C-terminal domain"/>
    <property type="match status" value="1"/>
</dbReference>
<dbReference type="AlphaFoldDB" id="A0A7J0BHH4"/>
<dbReference type="GO" id="GO:0000166">
    <property type="term" value="F:nucleotide binding"/>
    <property type="evidence" value="ECO:0007669"/>
    <property type="project" value="InterPro"/>
</dbReference>
<gene>
    <name evidence="4" type="ORF">DSM101010T_08990</name>
</gene>
<dbReference type="RefSeq" id="WP_174404235.1">
    <property type="nucleotide sequence ID" value="NZ_BLVO01000012.1"/>
</dbReference>
<dbReference type="PANTHER" id="PTHR43818:SF11">
    <property type="entry name" value="BCDNA.GH03377"/>
    <property type="match status" value="1"/>
</dbReference>
<protein>
    <submittedName>
        <fullName evidence="4">Dehydrogenase</fullName>
    </submittedName>
</protein>
<dbReference type="Gene3D" id="3.30.360.10">
    <property type="entry name" value="Dihydrodipicolinate Reductase, domain 2"/>
    <property type="match status" value="1"/>
</dbReference>